<organism evidence="2 3">
    <name type="scientific">Streptomyces albus (strain ATCC 21838 / DSM 41398 / FERM P-419 / JCM 4703 / NBRC 107858)</name>
    <dbReference type="NCBI Taxonomy" id="1081613"/>
    <lineage>
        <taxon>Bacteria</taxon>
        <taxon>Bacillati</taxon>
        <taxon>Actinomycetota</taxon>
        <taxon>Actinomycetes</taxon>
        <taxon>Kitasatosporales</taxon>
        <taxon>Streptomycetaceae</taxon>
        <taxon>Streptomyces</taxon>
    </lineage>
</organism>
<evidence type="ECO:0000313" key="2">
    <source>
        <dbReference type="EMBL" id="AJE84469.1"/>
    </source>
</evidence>
<dbReference type="GO" id="GO:0009239">
    <property type="term" value="P:enterobactin biosynthetic process"/>
    <property type="evidence" value="ECO:0007669"/>
    <property type="project" value="TreeGrafter"/>
</dbReference>
<sequence>MRVALIDGYRPEPGRLVEFVRSDATRAAAEEAAPSPVPPSFNQLFHLATADRDPEGPRHWLCLAFDLPGAVDLDALHRAFAFFTARHEGLRSGFRARRGPDGTPAGVDRFVLPAEKYELAHEDHGEPATPEELRELLRARLAARCHPLGEPPHLLSAIVRPGSATVFCGFDHGNTDGWSLALAVHELGASYAAFAAGCTPELPPTGSFVDYCAEEQAALGAHPPGPEDPRLAGWAAFFAGCGGTLPAFPLDLGVAPGSRAPQGSELCRLLGPEAAAAFEDRCRAHGGTFFTGALTAFALAARHLGAEGPMRLVSPLHTRHEDRWAHAMGWFTTVAPLTLDVTAAEGAAAGSARTKEAFAAGRRLAEVPVAQVLPALGDRVRRAKDDVFMVSYLDYRRLPGSEGHAAADAHQIAGATTTDEAQFWFTRTHEGLFLRARYPGTERAAAVVHRFTETVRGILERECGAGDAAPLTATA</sequence>
<reference evidence="2 3" key="1">
    <citation type="submission" date="2015-01" db="EMBL/GenBank/DDBJ databases">
        <title>Enhanced salinomycin production by adjusting the supply of polyketide extender units in Streptomyce albus DSM 41398.</title>
        <authorList>
            <person name="Lu C."/>
        </authorList>
    </citation>
    <scope>NUCLEOTIDE SEQUENCE [LARGE SCALE GENOMIC DNA]</scope>
    <source>
        <strain evidence="3">ATCC 21838 / DSM 41398 / FERM P-419 / JCM 4703 / NBRC 107858</strain>
    </source>
</reference>
<keyword evidence="3" id="KW-1185">Reference proteome</keyword>
<gene>
    <name evidence="2" type="ORF">SLNWT_4093</name>
</gene>
<dbReference type="PANTHER" id="PTHR45527:SF1">
    <property type="entry name" value="FATTY ACID SYNTHASE"/>
    <property type="match status" value="1"/>
</dbReference>
<dbReference type="GO" id="GO:0009366">
    <property type="term" value="C:enterobactin synthetase complex"/>
    <property type="evidence" value="ECO:0007669"/>
    <property type="project" value="TreeGrafter"/>
</dbReference>
<evidence type="ECO:0000313" key="3">
    <source>
        <dbReference type="Proteomes" id="UP000031523"/>
    </source>
</evidence>
<dbReference type="KEGG" id="sals:SLNWT_4093"/>
<dbReference type="InterPro" id="IPR001242">
    <property type="entry name" value="Condensation_dom"/>
</dbReference>
<dbReference type="GO" id="GO:0043041">
    <property type="term" value="P:amino acid activation for nonribosomal peptide biosynthetic process"/>
    <property type="evidence" value="ECO:0007669"/>
    <property type="project" value="TreeGrafter"/>
</dbReference>
<dbReference type="AlphaFoldDB" id="A0A0B5ES52"/>
<dbReference type="Gene3D" id="3.30.559.30">
    <property type="entry name" value="Nonribosomal peptide synthetase, condensation domain"/>
    <property type="match status" value="1"/>
</dbReference>
<dbReference type="Gene3D" id="3.30.559.10">
    <property type="entry name" value="Chloramphenicol acetyltransferase-like domain"/>
    <property type="match status" value="1"/>
</dbReference>
<feature type="domain" description="Condensation" evidence="1">
    <location>
        <begin position="63"/>
        <end position="373"/>
    </location>
</feature>
<dbReference type="SUPFAM" id="SSF52777">
    <property type="entry name" value="CoA-dependent acyltransferases"/>
    <property type="match status" value="2"/>
</dbReference>
<proteinExistence type="predicted"/>
<dbReference type="PANTHER" id="PTHR45527">
    <property type="entry name" value="NONRIBOSOMAL PEPTIDE SYNTHETASE"/>
    <property type="match status" value="1"/>
</dbReference>
<dbReference type="Proteomes" id="UP000031523">
    <property type="component" value="Chromosome"/>
</dbReference>
<name>A0A0B5ES52_STRA4</name>
<accession>A0A0B5ES52</accession>
<dbReference type="GO" id="GO:0008610">
    <property type="term" value="P:lipid biosynthetic process"/>
    <property type="evidence" value="ECO:0007669"/>
    <property type="project" value="UniProtKB-ARBA"/>
</dbReference>
<protein>
    <recommendedName>
        <fullName evidence="1">Condensation domain-containing protein</fullName>
    </recommendedName>
</protein>
<dbReference type="Pfam" id="PF00668">
    <property type="entry name" value="Condensation"/>
    <property type="match status" value="1"/>
</dbReference>
<dbReference type="GO" id="GO:0031177">
    <property type="term" value="F:phosphopantetheine binding"/>
    <property type="evidence" value="ECO:0007669"/>
    <property type="project" value="TreeGrafter"/>
</dbReference>
<dbReference type="GO" id="GO:0005829">
    <property type="term" value="C:cytosol"/>
    <property type="evidence" value="ECO:0007669"/>
    <property type="project" value="TreeGrafter"/>
</dbReference>
<dbReference type="EMBL" id="CP010519">
    <property type="protein sequence ID" value="AJE84469.1"/>
    <property type="molecule type" value="Genomic_DNA"/>
</dbReference>
<dbReference type="InterPro" id="IPR023213">
    <property type="entry name" value="CAT-like_dom_sf"/>
</dbReference>
<evidence type="ECO:0000259" key="1">
    <source>
        <dbReference type="Pfam" id="PF00668"/>
    </source>
</evidence>
<dbReference type="GO" id="GO:0047527">
    <property type="term" value="F:2,3-dihydroxybenzoate-serine ligase activity"/>
    <property type="evidence" value="ECO:0007669"/>
    <property type="project" value="TreeGrafter"/>
</dbReference>